<feature type="transmembrane region" description="Helical" evidence="6">
    <location>
        <begin position="359"/>
        <end position="379"/>
    </location>
</feature>
<dbReference type="InterPro" id="IPR018499">
    <property type="entry name" value="Tetraspanin/Peripherin"/>
</dbReference>
<feature type="compositionally biased region" description="Acidic residues" evidence="5">
    <location>
        <begin position="258"/>
        <end position="275"/>
    </location>
</feature>
<dbReference type="Pfam" id="PF00335">
    <property type="entry name" value="Tetraspanin"/>
    <property type="match status" value="1"/>
</dbReference>
<evidence type="ECO:0000256" key="4">
    <source>
        <dbReference type="ARBA" id="ARBA00023136"/>
    </source>
</evidence>
<reference evidence="7 8" key="1">
    <citation type="journal article" date="2018" name="Evol. Lett.">
        <title>Horizontal gene cluster transfer increased hallucinogenic mushroom diversity.</title>
        <authorList>
            <person name="Reynolds H.T."/>
            <person name="Vijayakumar V."/>
            <person name="Gluck-Thaler E."/>
            <person name="Korotkin H.B."/>
            <person name="Matheny P.B."/>
            <person name="Slot J.C."/>
        </authorList>
    </citation>
    <scope>NUCLEOTIDE SEQUENCE [LARGE SCALE GENOMIC DNA]</scope>
    <source>
        <strain evidence="7 8">SRW20</strain>
    </source>
</reference>
<comment type="subcellular location">
    <subcellularLocation>
        <location evidence="1">Membrane</location>
        <topology evidence="1">Multi-pass membrane protein</topology>
    </subcellularLocation>
</comment>
<evidence type="ECO:0000256" key="2">
    <source>
        <dbReference type="ARBA" id="ARBA00022692"/>
    </source>
</evidence>
<name>A0A409VZN9_9AGAR</name>
<protein>
    <recommendedName>
        <fullName evidence="9">Tetraspanin Tsp2</fullName>
    </recommendedName>
</protein>
<feature type="compositionally biased region" description="Low complexity" evidence="5">
    <location>
        <begin position="150"/>
        <end position="163"/>
    </location>
</feature>
<dbReference type="EMBL" id="NHYE01005490">
    <property type="protein sequence ID" value="PPQ71732.1"/>
    <property type="molecule type" value="Genomic_DNA"/>
</dbReference>
<keyword evidence="8" id="KW-1185">Reference proteome</keyword>
<keyword evidence="4 6" id="KW-0472">Membrane</keyword>
<evidence type="ECO:0000313" key="8">
    <source>
        <dbReference type="Proteomes" id="UP000284706"/>
    </source>
</evidence>
<evidence type="ECO:0000256" key="3">
    <source>
        <dbReference type="ARBA" id="ARBA00022989"/>
    </source>
</evidence>
<feature type="compositionally biased region" description="Basic and acidic residues" evidence="5">
    <location>
        <begin position="41"/>
        <end position="55"/>
    </location>
</feature>
<keyword evidence="3 6" id="KW-1133">Transmembrane helix</keyword>
<dbReference type="Proteomes" id="UP000284706">
    <property type="component" value="Unassembled WGS sequence"/>
</dbReference>
<evidence type="ECO:0000313" key="7">
    <source>
        <dbReference type="EMBL" id="PPQ71732.1"/>
    </source>
</evidence>
<dbReference type="AlphaFoldDB" id="A0A409VZN9"/>
<dbReference type="InParanoid" id="A0A409VZN9"/>
<feature type="transmembrane region" description="Helical" evidence="6">
    <location>
        <begin position="386"/>
        <end position="406"/>
    </location>
</feature>
<comment type="caution">
    <text evidence="7">The sequence shown here is derived from an EMBL/GenBank/DDBJ whole genome shotgun (WGS) entry which is preliminary data.</text>
</comment>
<gene>
    <name evidence="7" type="ORF">CVT26_007642</name>
</gene>
<proteinExistence type="predicted"/>
<evidence type="ECO:0000256" key="6">
    <source>
        <dbReference type="SAM" id="Phobius"/>
    </source>
</evidence>
<evidence type="ECO:0000256" key="1">
    <source>
        <dbReference type="ARBA" id="ARBA00004141"/>
    </source>
</evidence>
<dbReference type="OrthoDB" id="2156690at2759"/>
<keyword evidence="2 6" id="KW-0812">Transmembrane</keyword>
<accession>A0A409VZN9</accession>
<feature type="compositionally biased region" description="Basic residues" evidence="5">
    <location>
        <begin position="109"/>
        <end position="121"/>
    </location>
</feature>
<evidence type="ECO:0008006" key="9">
    <source>
        <dbReference type="Google" id="ProtNLM"/>
    </source>
</evidence>
<dbReference type="GO" id="GO:0016020">
    <property type="term" value="C:membrane"/>
    <property type="evidence" value="ECO:0007669"/>
    <property type="project" value="UniProtKB-SubCell"/>
</dbReference>
<organism evidence="7 8">
    <name type="scientific">Gymnopilus dilepis</name>
    <dbReference type="NCBI Taxonomy" id="231916"/>
    <lineage>
        <taxon>Eukaryota</taxon>
        <taxon>Fungi</taxon>
        <taxon>Dikarya</taxon>
        <taxon>Basidiomycota</taxon>
        <taxon>Agaricomycotina</taxon>
        <taxon>Agaricomycetes</taxon>
        <taxon>Agaricomycetidae</taxon>
        <taxon>Agaricales</taxon>
        <taxon>Agaricineae</taxon>
        <taxon>Hymenogastraceae</taxon>
        <taxon>Gymnopilus</taxon>
    </lineage>
</organism>
<feature type="transmembrane region" description="Helical" evidence="6">
    <location>
        <begin position="480"/>
        <end position="506"/>
    </location>
</feature>
<feature type="compositionally biased region" description="Low complexity" evidence="5">
    <location>
        <begin position="65"/>
        <end position="88"/>
    </location>
</feature>
<dbReference type="STRING" id="231916.A0A409VZN9"/>
<feature type="region of interest" description="Disordered" evidence="5">
    <location>
        <begin position="211"/>
        <end position="280"/>
    </location>
</feature>
<feature type="region of interest" description="Disordered" evidence="5">
    <location>
        <begin position="1"/>
        <end position="177"/>
    </location>
</feature>
<feature type="transmembrane region" description="Helical" evidence="6">
    <location>
        <begin position="315"/>
        <end position="339"/>
    </location>
</feature>
<sequence>MLRDADLRDNFNSNSNANTNMNTNNTQQYDAPTSHHRQPSHHREYHYSRRRRDDAGSPPPIQVQGQGYSQAQAQSSSSHSHSHSAGHGAPPPPRIQQQASGSNSSSSHGHTHSQSHSHVHYHPAPPQIYYPAPTTSALPGPYPRDPRDPVTVSPLSTSPSRSRNASPFDPTPAMSTGDSNLSLAVNYIPSKFSNPRLSSLTTSSADHAPAVTFASGAAGPRRRRTGSRRREESLGPGVPKMGGGVEAFRSGEARIGGEGDEDEDGEEDGDGEEVDERGAGRGRKSWFAYSRTRNGARGRPGHPKARKARWNGFKWCLFIANLALTLYSLTALIFCLLTWFNVWAHADVIRAGNHTELALSTLAAASGIFTALIGWVGLLMNNRSFLAIYTFLLWVVFLLILVPGYMTYRRRTFNLEGKINAQWSKHLGESGRLRIQNQLQCCGYFSPFVEATVSQTCYARSTLPGCKASFLTFERHVLKVWYEVAFGLVPLHVAVVVAGLLCANHVTYRFGKGMMPKAYRLSVASMAVIMDNYAK</sequence>
<feature type="compositionally biased region" description="Low complexity" evidence="5">
    <location>
        <begin position="10"/>
        <end position="26"/>
    </location>
</feature>
<evidence type="ECO:0000256" key="5">
    <source>
        <dbReference type="SAM" id="MobiDB-lite"/>
    </source>
</evidence>